<evidence type="ECO:0000256" key="1">
    <source>
        <dbReference type="SAM" id="MobiDB-lite"/>
    </source>
</evidence>
<sequence length="99" mass="10636">MVLLVSLGFVSRPSPGGRRRRARRIRARNVFVSTKSMLAAGPVGLAGPASSLQCFRLHSVRARVHEHGRASGGRIGYNAGHAASASRRRAGSEEDQRMS</sequence>
<feature type="region of interest" description="Disordered" evidence="1">
    <location>
        <begin position="67"/>
        <end position="99"/>
    </location>
</feature>
<name>A0A937RI54_9ACTN</name>
<feature type="compositionally biased region" description="Basic and acidic residues" evidence="1">
    <location>
        <begin position="90"/>
        <end position="99"/>
    </location>
</feature>
<organism evidence="2 3">
    <name type="scientific">Frankia nepalensis</name>
    <dbReference type="NCBI Taxonomy" id="1836974"/>
    <lineage>
        <taxon>Bacteria</taxon>
        <taxon>Bacillati</taxon>
        <taxon>Actinomycetota</taxon>
        <taxon>Actinomycetes</taxon>
        <taxon>Frankiales</taxon>
        <taxon>Frankiaceae</taxon>
        <taxon>Frankia</taxon>
    </lineage>
</organism>
<reference evidence="2" key="1">
    <citation type="submission" date="2020-12" db="EMBL/GenBank/DDBJ databases">
        <title>Genomic characterization of non-nitrogen-fixing Frankia strains.</title>
        <authorList>
            <person name="Carlos-Shanley C."/>
            <person name="Guerra T."/>
            <person name="Hahn D."/>
        </authorList>
    </citation>
    <scope>NUCLEOTIDE SEQUENCE</scope>
    <source>
        <strain evidence="2">CN6</strain>
    </source>
</reference>
<protein>
    <submittedName>
        <fullName evidence="2">Uncharacterized protein</fullName>
    </submittedName>
</protein>
<evidence type="ECO:0000313" key="2">
    <source>
        <dbReference type="EMBL" id="MBL7626813.1"/>
    </source>
</evidence>
<proteinExistence type="predicted"/>
<dbReference type="AlphaFoldDB" id="A0A937RI54"/>
<dbReference type="Proteomes" id="UP000604475">
    <property type="component" value="Unassembled WGS sequence"/>
</dbReference>
<dbReference type="RefSeq" id="WP_203001096.1">
    <property type="nucleotide sequence ID" value="NZ_JADWYU010000084.1"/>
</dbReference>
<gene>
    <name evidence="2" type="ORF">I7412_06435</name>
</gene>
<keyword evidence="3" id="KW-1185">Reference proteome</keyword>
<comment type="caution">
    <text evidence="2">The sequence shown here is derived from an EMBL/GenBank/DDBJ whole genome shotgun (WGS) entry which is preliminary data.</text>
</comment>
<accession>A0A937RI54</accession>
<dbReference type="EMBL" id="JAEACQ010000149">
    <property type="protein sequence ID" value="MBL7626813.1"/>
    <property type="molecule type" value="Genomic_DNA"/>
</dbReference>
<evidence type="ECO:0000313" key="3">
    <source>
        <dbReference type="Proteomes" id="UP000604475"/>
    </source>
</evidence>